<gene>
    <name evidence="1" type="ORF">AVEN_203436_1</name>
</gene>
<protein>
    <submittedName>
        <fullName evidence="1">Uncharacterized protein</fullName>
    </submittedName>
</protein>
<keyword evidence="2" id="KW-1185">Reference proteome</keyword>
<comment type="caution">
    <text evidence="1">The sequence shown here is derived from an EMBL/GenBank/DDBJ whole genome shotgun (WGS) entry which is preliminary data.</text>
</comment>
<accession>A0A4Y2BJ43</accession>
<name>A0A4Y2BJ43_ARAVE</name>
<proteinExistence type="predicted"/>
<sequence>MPLELERELNINQLQVHFPVELARSPFDHWVCPMMSPAVILRDEPYIFVPSRLQELGEAYVFFRGHDVKWQNRTTSRNTVNVEFVSDSVRF</sequence>
<organism evidence="1 2">
    <name type="scientific">Araneus ventricosus</name>
    <name type="common">Orbweaver spider</name>
    <name type="synonym">Epeira ventricosa</name>
    <dbReference type="NCBI Taxonomy" id="182803"/>
    <lineage>
        <taxon>Eukaryota</taxon>
        <taxon>Metazoa</taxon>
        <taxon>Ecdysozoa</taxon>
        <taxon>Arthropoda</taxon>
        <taxon>Chelicerata</taxon>
        <taxon>Arachnida</taxon>
        <taxon>Araneae</taxon>
        <taxon>Araneomorphae</taxon>
        <taxon>Entelegynae</taxon>
        <taxon>Araneoidea</taxon>
        <taxon>Araneidae</taxon>
        <taxon>Araneus</taxon>
    </lineage>
</organism>
<evidence type="ECO:0000313" key="2">
    <source>
        <dbReference type="Proteomes" id="UP000499080"/>
    </source>
</evidence>
<dbReference type="AlphaFoldDB" id="A0A4Y2BJ43"/>
<evidence type="ECO:0000313" key="1">
    <source>
        <dbReference type="EMBL" id="GBL91276.1"/>
    </source>
</evidence>
<reference evidence="1 2" key="1">
    <citation type="journal article" date="2019" name="Sci. Rep.">
        <title>Orb-weaving spider Araneus ventricosus genome elucidates the spidroin gene catalogue.</title>
        <authorList>
            <person name="Kono N."/>
            <person name="Nakamura H."/>
            <person name="Ohtoshi R."/>
            <person name="Moran D.A.P."/>
            <person name="Shinohara A."/>
            <person name="Yoshida Y."/>
            <person name="Fujiwara M."/>
            <person name="Mori M."/>
            <person name="Tomita M."/>
            <person name="Arakawa K."/>
        </authorList>
    </citation>
    <scope>NUCLEOTIDE SEQUENCE [LARGE SCALE GENOMIC DNA]</scope>
</reference>
<dbReference type="OrthoDB" id="10633176at2759"/>
<dbReference type="EMBL" id="BGPR01000078">
    <property type="protein sequence ID" value="GBL91276.1"/>
    <property type="molecule type" value="Genomic_DNA"/>
</dbReference>
<dbReference type="Proteomes" id="UP000499080">
    <property type="component" value="Unassembled WGS sequence"/>
</dbReference>